<name>A0A023UE92_STAHA</name>
<gene>
    <name evidence="1" type="ORF">SHP0099</name>
</gene>
<organism evidence="1">
    <name type="scientific">Staphylococcus haemolyticus</name>
    <dbReference type="NCBI Taxonomy" id="1283"/>
    <lineage>
        <taxon>Bacteria</taxon>
        <taxon>Bacillati</taxon>
        <taxon>Bacillota</taxon>
        <taxon>Bacilli</taxon>
        <taxon>Bacillales</taxon>
        <taxon>Staphylococcaceae</taxon>
        <taxon>Staphylococcus</taxon>
    </lineage>
</organism>
<reference evidence="1" key="1">
    <citation type="submission" date="2013-03" db="EMBL/GenBank/DDBJ databases">
        <authorList>
            <person name="Borui P."/>
            <person name="Yunsong Y."/>
        </authorList>
    </citation>
    <scope>NUCLEOTIDE SEQUENCE</scope>
    <source>
        <strain evidence="1">SH32</strain>
    </source>
</reference>
<sequence length="38" mass="4497">MDNKNSEIHITFINQVTSEIALTGIYKTYEEKNYDIFI</sequence>
<evidence type="ECO:0000313" key="1">
    <source>
        <dbReference type="EMBL" id="AHX99808.1"/>
    </source>
</evidence>
<accession>A0A023UE92</accession>
<protein>
    <submittedName>
        <fullName evidence="1">Uncharacterized protein</fullName>
    </submittedName>
</protein>
<reference evidence="1" key="2">
    <citation type="journal article" date="2014" name="PLoS ONE">
        <title>Characterization of the staphylococcal cassette chromosome composite island of Staphylococcus haemolyticus SH32, a methicillin-resistant clinical isolate from China.</title>
        <authorList>
            <person name="Yu D."/>
            <person name="Pi B."/>
            <person name="Chen Y."/>
            <person name="Wang Y."/>
            <person name="Ruan Z."/>
            <person name="Otto M."/>
            <person name="Yu Y."/>
        </authorList>
    </citation>
    <scope>NUCLEOTIDE SEQUENCE</scope>
    <source>
        <strain evidence="1">SH32</strain>
    </source>
</reference>
<proteinExistence type="predicted"/>
<dbReference type="EMBL" id="KF006347">
    <property type="protein sequence ID" value="AHX99808.1"/>
    <property type="molecule type" value="Genomic_DNA"/>
</dbReference>
<dbReference type="AlphaFoldDB" id="A0A023UE92"/>